<dbReference type="PANTHER" id="PTHR34566:SF2">
    <property type="entry name" value="ALTERED INHERITANCE OF MITOCHONDRIA PROTEIN"/>
    <property type="match status" value="1"/>
</dbReference>
<comment type="caution">
    <text evidence="3">The sequence shown here is derived from an EMBL/GenBank/DDBJ whole genome shotgun (WGS) entry which is preliminary data.</text>
</comment>
<reference evidence="3" key="1">
    <citation type="submission" date="2020-12" db="EMBL/GenBank/DDBJ databases">
        <authorList>
            <person name="Iha C."/>
        </authorList>
    </citation>
    <scope>NUCLEOTIDE SEQUENCE</scope>
</reference>
<dbReference type="AlphaFoldDB" id="A0A8S1J1N4"/>
<keyword evidence="4" id="KW-1185">Reference proteome</keyword>
<evidence type="ECO:0000313" key="3">
    <source>
        <dbReference type="EMBL" id="CAD7701267.1"/>
    </source>
</evidence>
<dbReference type="PANTHER" id="PTHR34566">
    <property type="entry name" value="ALTERED INHERITANCE OF MITOCHONDRIA PROTEIN"/>
    <property type="match status" value="1"/>
</dbReference>
<dbReference type="InterPro" id="IPR058517">
    <property type="entry name" value="DUF8204"/>
</dbReference>
<dbReference type="Proteomes" id="UP000708148">
    <property type="component" value="Unassembled WGS sequence"/>
</dbReference>
<name>A0A8S1J1N4_9CHLO</name>
<evidence type="ECO:0000313" key="4">
    <source>
        <dbReference type="Proteomes" id="UP000708148"/>
    </source>
</evidence>
<gene>
    <name evidence="3" type="ORF">OSTQU699_LOCUS6626</name>
</gene>
<feature type="domain" description="DUF8204" evidence="2">
    <location>
        <begin position="14"/>
        <end position="100"/>
    </location>
</feature>
<feature type="region of interest" description="Disordered" evidence="1">
    <location>
        <begin position="114"/>
        <end position="145"/>
    </location>
</feature>
<evidence type="ECO:0000256" key="1">
    <source>
        <dbReference type="SAM" id="MobiDB-lite"/>
    </source>
</evidence>
<dbReference type="OrthoDB" id="510712at2759"/>
<sequence>MAQKPPDRPALRRHKCCMGALYYSQALMDSRMEPVCAGIRQTHKGGEDLGELQTEASNLVDFKYMCVGYSIYDEERMRRQPSRDDPASGVDLPYCEGLEIVSSRNLQGNPVLLKEGIEGPAGAPPSTQEPAPKRKNSFFPGSGSTFVSEPGGVNWGKLPERFQKSSFLILQKMQQNAGYLATSMKRVIERISDIGKG</sequence>
<dbReference type="Pfam" id="PF26631">
    <property type="entry name" value="DUF8204"/>
    <property type="match status" value="1"/>
</dbReference>
<accession>A0A8S1J1N4</accession>
<evidence type="ECO:0000259" key="2">
    <source>
        <dbReference type="Pfam" id="PF26631"/>
    </source>
</evidence>
<dbReference type="EMBL" id="CAJHUC010001479">
    <property type="protein sequence ID" value="CAD7701267.1"/>
    <property type="molecule type" value="Genomic_DNA"/>
</dbReference>
<proteinExistence type="predicted"/>
<organism evidence="3 4">
    <name type="scientific">Ostreobium quekettii</name>
    <dbReference type="NCBI Taxonomy" id="121088"/>
    <lineage>
        <taxon>Eukaryota</taxon>
        <taxon>Viridiplantae</taxon>
        <taxon>Chlorophyta</taxon>
        <taxon>core chlorophytes</taxon>
        <taxon>Ulvophyceae</taxon>
        <taxon>TCBD clade</taxon>
        <taxon>Bryopsidales</taxon>
        <taxon>Ostreobineae</taxon>
        <taxon>Ostreobiaceae</taxon>
        <taxon>Ostreobium</taxon>
    </lineage>
</organism>
<protein>
    <recommendedName>
        <fullName evidence="2">DUF8204 domain-containing protein</fullName>
    </recommendedName>
</protein>